<gene>
    <name evidence="1" type="ORF">R5A26_12525</name>
</gene>
<reference evidence="1 2" key="1">
    <citation type="submission" date="2023-10" db="EMBL/GenBank/DDBJ databases">
        <title>Characterization of rhizosphere-enriched actinobacteria from wheat plants lab-grown on chernevaya soil.</title>
        <authorList>
            <person name="Tikhonova E.N."/>
            <person name="Konopkin A."/>
            <person name="Kravchenko I.K."/>
        </authorList>
    </citation>
    <scope>NUCLEOTIDE SEQUENCE [LARGE SCALE GENOMIC DNA]</scope>
    <source>
        <strain evidence="1 2">RR29</strain>
    </source>
</reference>
<protein>
    <submittedName>
        <fullName evidence="1">Uncharacterized protein</fullName>
    </submittedName>
</protein>
<dbReference type="Proteomes" id="UP001187346">
    <property type="component" value="Unassembled WGS sequence"/>
</dbReference>
<sequence length="111" mass="11799">MVSYDLPQSTPEKGKAAEIFKEYRMGKTALAGVKVGVLYFECSSGKFGGSAGTAVLIRGEVRSRYEASESAGAARKDNLYILHDSSRTLASLLDCMSDSGLSSTFSMPSEA</sequence>
<evidence type="ECO:0000313" key="1">
    <source>
        <dbReference type="EMBL" id="MDV7216777.1"/>
    </source>
</evidence>
<dbReference type="EMBL" id="JAWMAJ010000032">
    <property type="protein sequence ID" value="MDV7216777.1"/>
    <property type="molecule type" value="Genomic_DNA"/>
</dbReference>
<accession>A0ABU4F858</accession>
<name>A0ABU4F858_9ACTN</name>
<dbReference type="RefSeq" id="WP_317771263.1">
    <property type="nucleotide sequence ID" value="NZ_JAWMAJ010000032.1"/>
</dbReference>
<keyword evidence="2" id="KW-1185">Reference proteome</keyword>
<comment type="caution">
    <text evidence="1">The sequence shown here is derived from an EMBL/GenBank/DDBJ whole genome shotgun (WGS) entry which is preliminary data.</text>
</comment>
<organism evidence="1 2">
    <name type="scientific">Streptomyces prunicolor</name>
    <dbReference type="NCBI Taxonomy" id="67348"/>
    <lineage>
        <taxon>Bacteria</taxon>
        <taxon>Bacillati</taxon>
        <taxon>Actinomycetota</taxon>
        <taxon>Actinomycetes</taxon>
        <taxon>Kitasatosporales</taxon>
        <taxon>Streptomycetaceae</taxon>
        <taxon>Streptomyces</taxon>
    </lineage>
</organism>
<proteinExistence type="predicted"/>
<evidence type="ECO:0000313" key="2">
    <source>
        <dbReference type="Proteomes" id="UP001187346"/>
    </source>
</evidence>